<dbReference type="CDD" id="cd06550">
    <property type="entry name" value="TM_ABC_iron-siderophores_like"/>
    <property type="match status" value="1"/>
</dbReference>
<feature type="transmembrane region" description="Helical" evidence="8">
    <location>
        <begin position="127"/>
        <end position="149"/>
    </location>
</feature>
<dbReference type="GO" id="GO:0005886">
    <property type="term" value="C:plasma membrane"/>
    <property type="evidence" value="ECO:0007669"/>
    <property type="project" value="UniProtKB-SubCell"/>
</dbReference>
<dbReference type="Gene3D" id="1.10.3470.10">
    <property type="entry name" value="ABC transporter involved in vitamin B12 uptake, BtuC"/>
    <property type="match status" value="1"/>
</dbReference>
<dbReference type="GO" id="GO:0022857">
    <property type="term" value="F:transmembrane transporter activity"/>
    <property type="evidence" value="ECO:0007669"/>
    <property type="project" value="InterPro"/>
</dbReference>
<evidence type="ECO:0000256" key="6">
    <source>
        <dbReference type="ARBA" id="ARBA00022989"/>
    </source>
</evidence>
<evidence type="ECO:0000256" key="1">
    <source>
        <dbReference type="ARBA" id="ARBA00004651"/>
    </source>
</evidence>
<keyword evidence="5 8" id="KW-0812">Transmembrane</keyword>
<evidence type="ECO:0000256" key="5">
    <source>
        <dbReference type="ARBA" id="ARBA00022692"/>
    </source>
</evidence>
<feature type="transmembrane region" description="Helical" evidence="8">
    <location>
        <begin position="175"/>
        <end position="201"/>
    </location>
</feature>
<reference evidence="9 10" key="1">
    <citation type="submission" date="2017-05" db="EMBL/GenBank/DDBJ databases">
        <title>Comparative genomic and metabolic analysis of manganese-oxidizing mechanisms in Celeribater manganoxidans DY25T: its adaption to the environment of polymetallic nodule.</title>
        <authorList>
            <person name="Wang X."/>
        </authorList>
    </citation>
    <scope>NUCLEOTIDE SEQUENCE [LARGE SCALE GENOMIC DNA]</scope>
    <source>
        <strain evidence="9 10">DY25</strain>
    </source>
</reference>
<evidence type="ECO:0000256" key="7">
    <source>
        <dbReference type="ARBA" id="ARBA00023136"/>
    </source>
</evidence>
<proteinExistence type="inferred from homology"/>
<organism evidence="9 10">
    <name type="scientific">Pacificitalea manganoxidans</name>
    <dbReference type="NCBI Taxonomy" id="1411902"/>
    <lineage>
        <taxon>Bacteria</taxon>
        <taxon>Pseudomonadati</taxon>
        <taxon>Pseudomonadota</taxon>
        <taxon>Alphaproteobacteria</taxon>
        <taxon>Rhodobacterales</taxon>
        <taxon>Paracoccaceae</taxon>
        <taxon>Pacificitalea</taxon>
    </lineage>
</organism>
<dbReference type="InterPro" id="IPR037294">
    <property type="entry name" value="ABC_BtuC-like"/>
</dbReference>
<dbReference type="InterPro" id="IPR000522">
    <property type="entry name" value="ABC_transptr_permease_BtuC"/>
</dbReference>
<feature type="transmembrane region" description="Helical" evidence="8">
    <location>
        <begin position="45"/>
        <end position="64"/>
    </location>
</feature>
<gene>
    <name evidence="9" type="ORF">CBW24_02235</name>
</gene>
<keyword evidence="7 8" id="KW-0472">Membrane</keyword>
<dbReference type="OrthoDB" id="9811975at2"/>
<dbReference type="PANTHER" id="PTHR30472">
    <property type="entry name" value="FERRIC ENTEROBACTIN TRANSPORT SYSTEM PERMEASE PROTEIN"/>
    <property type="match status" value="1"/>
</dbReference>
<keyword evidence="3" id="KW-0813">Transport</keyword>
<comment type="subcellular location">
    <subcellularLocation>
        <location evidence="1">Cell membrane</location>
        <topology evidence="1">Multi-pass membrane protein</topology>
    </subcellularLocation>
</comment>
<dbReference type="GO" id="GO:0033214">
    <property type="term" value="P:siderophore-iron import into cell"/>
    <property type="evidence" value="ECO:0007669"/>
    <property type="project" value="TreeGrafter"/>
</dbReference>
<dbReference type="KEGG" id="cmag:CBW24_02235"/>
<accession>A0A291LW33</accession>
<feature type="transmembrane region" description="Helical" evidence="8">
    <location>
        <begin position="76"/>
        <end position="94"/>
    </location>
</feature>
<dbReference type="Proteomes" id="UP000219050">
    <property type="component" value="Chromosome"/>
</dbReference>
<feature type="transmembrane region" description="Helical" evidence="8">
    <location>
        <begin position="258"/>
        <end position="276"/>
    </location>
</feature>
<evidence type="ECO:0000256" key="3">
    <source>
        <dbReference type="ARBA" id="ARBA00022448"/>
    </source>
</evidence>
<dbReference type="EMBL" id="CP021404">
    <property type="protein sequence ID" value="ATI40933.1"/>
    <property type="molecule type" value="Genomic_DNA"/>
</dbReference>
<feature type="transmembrane region" description="Helical" evidence="8">
    <location>
        <begin position="213"/>
        <end position="238"/>
    </location>
</feature>
<keyword evidence="6 8" id="KW-1133">Transmembrane helix</keyword>
<sequence>MTRPVVLSLIALACLAGLSLLIGASRLDGNAWQLLAISRAPRTLAALLCGAAMAVAGVIMQQLVRNRFVEPSTTGTTEGAMLGLLLITLIAPGAPVIVKMSVAALAALGGVVGFLALIHRLSPRDPFMVPLIGLIWSGILGAGATWFAWQADLVQYLGNWMTGDFSGVLAGRYELLWLAGAIAVLAYLSADALTVTGLGAARARALGLDHRRAMQLGLGAVALVTALVVVTVGAVPFVGLVVPNLVSRLMGDNLRRTLPVVALGGAGLVLAADIVGRLVRWPYEIPVGTVVGVAGAAVFLWILNTRGGQSHAR</sequence>
<evidence type="ECO:0000256" key="4">
    <source>
        <dbReference type="ARBA" id="ARBA00022475"/>
    </source>
</evidence>
<evidence type="ECO:0000313" key="10">
    <source>
        <dbReference type="Proteomes" id="UP000219050"/>
    </source>
</evidence>
<dbReference type="SUPFAM" id="SSF81345">
    <property type="entry name" value="ABC transporter involved in vitamin B12 uptake, BtuC"/>
    <property type="match status" value="1"/>
</dbReference>
<dbReference type="AlphaFoldDB" id="A0A291LW33"/>
<name>A0A291LW33_9RHOB</name>
<feature type="transmembrane region" description="Helical" evidence="8">
    <location>
        <begin position="100"/>
        <end position="118"/>
    </location>
</feature>
<evidence type="ECO:0000313" key="9">
    <source>
        <dbReference type="EMBL" id="ATI40933.1"/>
    </source>
</evidence>
<dbReference type="RefSeq" id="WP_097372540.1">
    <property type="nucleotide sequence ID" value="NZ_CP021404.1"/>
</dbReference>
<dbReference type="PANTHER" id="PTHR30472:SF27">
    <property type="entry name" value="PETROBACTIN IMPORT SYSTEM PERMEASE PROTEIN YCLN"/>
    <property type="match status" value="1"/>
</dbReference>
<evidence type="ECO:0000256" key="2">
    <source>
        <dbReference type="ARBA" id="ARBA00007935"/>
    </source>
</evidence>
<evidence type="ECO:0000256" key="8">
    <source>
        <dbReference type="SAM" id="Phobius"/>
    </source>
</evidence>
<comment type="similarity">
    <text evidence="2">Belongs to the binding-protein-dependent transport system permease family. FecCD subfamily.</text>
</comment>
<protein>
    <submittedName>
        <fullName evidence="9">Iron ABC transporter permease</fullName>
    </submittedName>
</protein>
<keyword evidence="4" id="KW-1003">Cell membrane</keyword>
<dbReference type="Pfam" id="PF01032">
    <property type="entry name" value="FecCD"/>
    <property type="match status" value="1"/>
</dbReference>
<feature type="transmembrane region" description="Helical" evidence="8">
    <location>
        <begin position="283"/>
        <end position="303"/>
    </location>
</feature>
<keyword evidence="10" id="KW-1185">Reference proteome</keyword>